<comment type="similarity">
    <text evidence="3">Belongs to the flavin monoamine oxidase family.</text>
</comment>
<reference evidence="8 9" key="1">
    <citation type="journal article" date="2021" name="Nat. Plants">
        <title>The Taxus genome provides insights into paclitaxel biosynthesis.</title>
        <authorList>
            <person name="Xiong X."/>
            <person name="Gou J."/>
            <person name="Liao Q."/>
            <person name="Li Y."/>
            <person name="Zhou Q."/>
            <person name="Bi G."/>
            <person name="Li C."/>
            <person name="Du R."/>
            <person name="Wang X."/>
            <person name="Sun T."/>
            <person name="Guo L."/>
            <person name="Liang H."/>
            <person name="Lu P."/>
            <person name="Wu Y."/>
            <person name="Zhang Z."/>
            <person name="Ro D.K."/>
            <person name="Shang Y."/>
            <person name="Huang S."/>
            <person name="Yan J."/>
        </authorList>
    </citation>
    <scope>NUCLEOTIDE SEQUENCE [LARGE SCALE GENOMIC DNA]</scope>
    <source>
        <strain evidence="8">Ta-2019</strain>
    </source>
</reference>
<proteinExistence type="inferred from homology"/>
<evidence type="ECO:0000256" key="6">
    <source>
        <dbReference type="ARBA" id="ARBA00023002"/>
    </source>
</evidence>
<evidence type="ECO:0000256" key="1">
    <source>
        <dbReference type="ARBA" id="ARBA00001974"/>
    </source>
</evidence>
<evidence type="ECO:0000256" key="4">
    <source>
        <dbReference type="ARBA" id="ARBA00022630"/>
    </source>
</evidence>
<dbReference type="EMBL" id="JAHRHJ020000005">
    <property type="protein sequence ID" value="KAH9314939.1"/>
    <property type="molecule type" value="Genomic_DNA"/>
</dbReference>
<dbReference type="Proteomes" id="UP000824469">
    <property type="component" value="Unassembled WGS sequence"/>
</dbReference>
<keyword evidence="4" id="KW-0285">Flavoprotein</keyword>
<keyword evidence="5" id="KW-0274">FAD</keyword>
<keyword evidence="9" id="KW-1185">Reference proteome</keyword>
<comment type="cofactor">
    <cofactor evidence="1">
        <name>FAD</name>
        <dbReference type="ChEBI" id="CHEBI:57692"/>
    </cofactor>
</comment>
<comment type="pathway">
    <text evidence="2">Amine and polyamine degradation; spermine degradation.</text>
</comment>
<dbReference type="PANTHER" id="PTHR10742">
    <property type="entry name" value="FLAVIN MONOAMINE OXIDASE"/>
    <property type="match status" value="1"/>
</dbReference>
<feature type="non-terminal residue" evidence="8">
    <location>
        <position position="460"/>
    </location>
</feature>
<sequence length="460" mass="52348">IMAAKTLSEKGVKDFVILEATNRIGGRMKKKSVGGYTVEMGANWVEGVGSKHNVNPIWTFSNKYNLRKFYSDYSNISYNIYSQEGDILPQSVVAPAFEKASAQSDFSENISLSFRANGEEDISILSSQRVFRHVPTTPVEMAIDFYYYDFETAEPPRVTSLTHVEPFATFVDFGEDNYFVADSRGYEHIVYELAKDFLHSANGKITDTRLQLNKVVHKIEYSHSDVKVSTEDGSVYSAKNTIVSVSAGVLQTNLIQFKPALPVQKLLAISKWDMALYCKIFMKFPHKFWPTGPGTEFFMYAHERRGYYNFWQHLENEYPGGNLLMVTVTDDEARRIQQQSDDDTKAEIMTVLRKMFGNTTPEMDHILIPKWGQDRFYKGTFSNWPIGVSLQDFYNIKAPVGPVFFTGEHTSQRYNGYVHGAYLAGIETANMVVDSLKTGNYAHNLTVIYKSSNFKDTEMQ</sequence>
<evidence type="ECO:0000256" key="3">
    <source>
        <dbReference type="ARBA" id="ARBA00005995"/>
    </source>
</evidence>
<accession>A0AA38G4X7</accession>
<name>A0AA38G4X7_TAXCH</name>
<evidence type="ECO:0000313" key="9">
    <source>
        <dbReference type="Proteomes" id="UP000824469"/>
    </source>
</evidence>
<dbReference type="GO" id="GO:0046592">
    <property type="term" value="F:polyamine oxidase activity"/>
    <property type="evidence" value="ECO:0007669"/>
    <property type="project" value="UniProtKB-ARBA"/>
</dbReference>
<feature type="non-terminal residue" evidence="8">
    <location>
        <position position="1"/>
    </location>
</feature>
<dbReference type="AlphaFoldDB" id="A0AA38G4X7"/>
<dbReference type="SUPFAM" id="SSF51905">
    <property type="entry name" value="FAD/NAD(P)-binding domain"/>
    <property type="match status" value="1"/>
</dbReference>
<keyword evidence="6" id="KW-0560">Oxidoreductase</keyword>
<dbReference type="InterPro" id="IPR050281">
    <property type="entry name" value="Flavin_monoamine_oxidase"/>
</dbReference>
<dbReference type="InterPro" id="IPR002937">
    <property type="entry name" value="Amino_oxidase"/>
</dbReference>
<comment type="caution">
    <text evidence="8">The sequence shown here is derived from an EMBL/GenBank/DDBJ whole genome shotgun (WGS) entry which is preliminary data.</text>
</comment>
<dbReference type="Gene3D" id="3.90.660.10">
    <property type="match status" value="1"/>
</dbReference>
<feature type="domain" description="Amine oxidase" evidence="7">
    <location>
        <begin position="1"/>
        <end position="432"/>
    </location>
</feature>
<evidence type="ECO:0000313" key="8">
    <source>
        <dbReference type="EMBL" id="KAH9314939.1"/>
    </source>
</evidence>
<dbReference type="InterPro" id="IPR036188">
    <property type="entry name" value="FAD/NAD-bd_sf"/>
</dbReference>
<dbReference type="Gene3D" id="3.50.50.60">
    <property type="entry name" value="FAD/NAD(P)-binding domain"/>
    <property type="match status" value="1"/>
</dbReference>
<evidence type="ECO:0000256" key="2">
    <source>
        <dbReference type="ARBA" id="ARBA00004723"/>
    </source>
</evidence>
<dbReference type="GO" id="GO:0006598">
    <property type="term" value="P:polyamine catabolic process"/>
    <property type="evidence" value="ECO:0007669"/>
    <property type="project" value="UniProtKB-ARBA"/>
</dbReference>
<dbReference type="OMA" id="HENPIWQ"/>
<dbReference type="Pfam" id="PF01593">
    <property type="entry name" value="Amino_oxidase"/>
    <property type="match status" value="1"/>
</dbReference>
<evidence type="ECO:0000256" key="5">
    <source>
        <dbReference type="ARBA" id="ARBA00022827"/>
    </source>
</evidence>
<gene>
    <name evidence="8" type="ORF">KI387_023566</name>
</gene>
<protein>
    <recommendedName>
        <fullName evidence="7">Amine oxidase domain-containing protein</fullName>
    </recommendedName>
</protein>
<dbReference type="FunFam" id="3.90.660.10:FF:000012">
    <property type="entry name" value="Polyamine oxidase 1"/>
    <property type="match status" value="1"/>
</dbReference>
<dbReference type="GO" id="GO:0050660">
    <property type="term" value="F:flavin adenine dinucleotide binding"/>
    <property type="evidence" value="ECO:0007669"/>
    <property type="project" value="UniProtKB-ARBA"/>
</dbReference>
<evidence type="ECO:0000259" key="7">
    <source>
        <dbReference type="Pfam" id="PF01593"/>
    </source>
</evidence>
<organism evidence="8 9">
    <name type="scientific">Taxus chinensis</name>
    <name type="common">Chinese yew</name>
    <name type="synonym">Taxus wallichiana var. chinensis</name>
    <dbReference type="NCBI Taxonomy" id="29808"/>
    <lineage>
        <taxon>Eukaryota</taxon>
        <taxon>Viridiplantae</taxon>
        <taxon>Streptophyta</taxon>
        <taxon>Embryophyta</taxon>
        <taxon>Tracheophyta</taxon>
        <taxon>Spermatophyta</taxon>
        <taxon>Pinopsida</taxon>
        <taxon>Pinidae</taxon>
        <taxon>Conifers II</taxon>
        <taxon>Cupressales</taxon>
        <taxon>Taxaceae</taxon>
        <taxon>Taxus</taxon>
    </lineage>
</organism>
<dbReference type="PANTHER" id="PTHR10742:SF313">
    <property type="entry name" value="AMINE OXIDASE"/>
    <property type="match status" value="1"/>
</dbReference>
<dbReference type="SUPFAM" id="SSF54373">
    <property type="entry name" value="FAD-linked reductases, C-terminal domain"/>
    <property type="match status" value="1"/>
</dbReference>